<dbReference type="AlphaFoldDB" id="A0A1H2M160"/>
<accession>A0A1H2M160</accession>
<dbReference type="EMBL" id="LT629791">
    <property type="protein sequence ID" value="SDU86874.1"/>
    <property type="molecule type" value="Genomic_DNA"/>
</dbReference>
<dbReference type="Gene3D" id="3.30.460.10">
    <property type="entry name" value="Beta Polymerase, domain 2"/>
    <property type="match status" value="1"/>
</dbReference>
<gene>
    <name evidence="1" type="ORF">SAMN04488563_6934</name>
</gene>
<evidence type="ECO:0008006" key="3">
    <source>
        <dbReference type="Google" id="ProtNLM"/>
    </source>
</evidence>
<dbReference type="SUPFAM" id="SSF81301">
    <property type="entry name" value="Nucleotidyltransferase"/>
    <property type="match status" value="1"/>
</dbReference>
<dbReference type="CDD" id="cd05403">
    <property type="entry name" value="NT_KNTase_like"/>
    <property type="match status" value="1"/>
</dbReference>
<name>A0A1H2M160_9ACTN</name>
<protein>
    <recommendedName>
        <fullName evidence="3">Nucleotidyltransferase domain-containing protein</fullName>
    </recommendedName>
</protein>
<organism evidence="1 2">
    <name type="scientific">Jiangella alkaliphila</name>
    <dbReference type="NCBI Taxonomy" id="419479"/>
    <lineage>
        <taxon>Bacteria</taxon>
        <taxon>Bacillati</taxon>
        <taxon>Actinomycetota</taxon>
        <taxon>Actinomycetes</taxon>
        <taxon>Jiangellales</taxon>
        <taxon>Jiangellaceae</taxon>
        <taxon>Jiangella</taxon>
    </lineage>
</organism>
<sequence length="274" mass="29842">MEATITIVNDIVFASPDNTPPVLGPSAHATFTAFVERATAEPAVAGLVLSGSMAREGMATAHSDYDLYVILEDGASTDLTGLDGFRSAHLDLAVGPLSEWHTHALSGDMTDWNRYSFVGAQVVLDRRGGEITNLVERKASLSPQEADEKIGQYLDAYVNSMYRSLKSHRDGRLFAARLDAAGSIPFLLNVIFALHHRVCPYNKYLQWDLETHPLGTPQWDARHLIPQLDAILTTGDATTQQAIFAHVEAAARAAGHGANLDAWGADLDQLRPRR</sequence>
<evidence type="ECO:0000313" key="2">
    <source>
        <dbReference type="Proteomes" id="UP000182977"/>
    </source>
</evidence>
<reference evidence="2" key="1">
    <citation type="submission" date="2016-10" db="EMBL/GenBank/DDBJ databases">
        <authorList>
            <person name="Varghese N."/>
            <person name="Submissions S."/>
        </authorList>
    </citation>
    <scope>NUCLEOTIDE SEQUENCE [LARGE SCALE GENOMIC DNA]</scope>
    <source>
        <strain evidence="2">DSM 45079</strain>
    </source>
</reference>
<dbReference type="Proteomes" id="UP000182977">
    <property type="component" value="Chromosome I"/>
</dbReference>
<evidence type="ECO:0000313" key="1">
    <source>
        <dbReference type="EMBL" id="SDU86874.1"/>
    </source>
</evidence>
<proteinExistence type="predicted"/>
<keyword evidence="2" id="KW-1185">Reference proteome</keyword>
<dbReference type="InterPro" id="IPR043519">
    <property type="entry name" value="NT_sf"/>
</dbReference>
<dbReference type="RefSeq" id="WP_197683464.1">
    <property type="nucleotide sequence ID" value="NZ_KQ061241.1"/>
</dbReference>